<dbReference type="OrthoDB" id="3341310at2759"/>
<dbReference type="STRING" id="5539.A0A3E2GUA2"/>
<dbReference type="GO" id="GO:0019363">
    <property type="term" value="P:pyridine nucleotide biosynthetic process"/>
    <property type="evidence" value="ECO:0007669"/>
    <property type="project" value="UniProtKB-KW"/>
</dbReference>
<dbReference type="GO" id="GO:0008936">
    <property type="term" value="F:nicotinamidase activity"/>
    <property type="evidence" value="ECO:0007669"/>
    <property type="project" value="UniProtKB-EC"/>
</dbReference>
<gene>
    <name evidence="9" type="ORF">B7463_g11584</name>
</gene>
<reference evidence="9 10" key="1">
    <citation type="submission" date="2018-05" db="EMBL/GenBank/DDBJ databases">
        <title>Draft genome sequence of Scytalidium lignicola DSM 105466, a ubiquitous saprotrophic fungus.</title>
        <authorList>
            <person name="Buettner E."/>
            <person name="Gebauer A.M."/>
            <person name="Hofrichter M."/>
            <person name="Liers C."/>
            <person name="Kellner H."/>
        </authorList>
    </citation>
    <scope>NUCLEOTIDE SEQUENCE [LARGE SCALE GENOMIC DNA]</scope>
    <source>
        <strain evidence="9 10">DSM 105466</strain>
    </source>
</reference>
<dbReference type="GO" id="GO:0046872">
    <property type="term" value="F:metal ion binding"/>
    <property type="evidence" value="ECO:0007669"/>
    <property type="project" value="UniProtKB-KW"/>
</dbReference>
<protein>
    <recommendedName>
        <fullName evidence="6">nicotinamidase</fullName>
        <ecNumber evidence="6">3.5.1.19</ecNumber>
    </recommendedName>
    <alternativeName>
        <fullName evidence="7">Nicotinamide deamidase</fullName>
    </alternativeName>
</protein>
<dbReference type="EC" id="3.5.1.19" evidence="6"/>
<evidence type="ECO:0000256" key="1">
    <source>
        <dbReference type="ARBA" id="ARBA00006336"/>
    </source>
</evidence>
<dbReference type="Proteomes" id="UP000258309">
    <property type="component" value="Unassembled WGS sequence"/>
</dbReference>
<accession>A0A3E2GUA2</accession>
<dbReference type="CDD" id="cd01011">
    <property type="entry name" value="nicotinamidase"/>
    <property type="match status" value="1"/>
</dbReference>
<dbReference type="AlphaFoldDB" id="A0A3E2GUA2"/>
<feature type="non-terminal residue" evidence="9">
    <location>
        <position position="1"/>
    </location>
</feature>
<dbReference type="PANTHER" id="PTHR11080">
    <property type="entry name" value="PYRAZINAMIDASE/NICOTINAMIDASE"/>
    <property type="match status" value="1"/>
</dbReference>
<evidence type="ECO:0000256" key="4">
    <source>
        <dbReference type="ARBA" id="ARBA00022801"/>
    </source>
</evidence>
<keyword evidence="10" id="KW-1185">Reference proteome</keyword>
<dbReference type="OMA" id="SGFACAN"/>
<dbReference type="InterPro" id="IPR036380">
    <property type="entry name" value="Isochorismatase-like_sf"/>
</dbReference>
<comment type="similarity">
    <text evidence="1">Belongs to the isochorismatase family.</text>
</comment>
<comment type="pathway">
    <text evidence="5">Cofactor biosynthesis; nicotinate biosynthesis; nicotinate from nicotinamide: step 1/1.</text>
</comment>
<evidence type="ECO:0000256" key="3">
    <source>
        <dbReference type="ARBA" id="ARBA00022723"/>
    </source>
</evidence>
<evidence type="ECO:0000256" key="5">
    <source>
        <dbReference type="ARBA" id="ARBA00037900"/>
    </source>
</evidence>
<name>A0A3E2GUA2_SCYLI</name>
<evidence type="ECO:0000313" key="9">
    <source>
        <dbReference type="EMBL" id="RFU24754.1"/>
    </source>
</evidence>
<evidence type="ECO:0000256" key="7">
    <source>
        <dbReference type="ARBA" id="ARBA00043224"/>
    </source>
</evidence>
<dbReference type="EMBL" id="NCSJ02000404">
    <property type="protein sequence ID" value="RFU24754.1"/>
    <property type="molecule type" value="Genomic_DNA"/>
</dbReference>
<organism evidence="9 10">
    <name type="scientific">Scytalidium lignicola</name>
    <name type="common">Hyphomycete</name>
    <dbReference type="NCBI Taxonomy" id="5539"/>
    <lineage>
        <taxon>Eukaryota</taxon>
        <taxon>Fungi</taxon>
        <taxon>Dikarya</taxon>
        <taxon>Ascomycota</taxon>
        <taxon>Pezizomycotina</taxon>
        <taxon>Leotiomycetes</taxon>
        <taxon>Leotiomycetes incertae sedis</taxon>
        <taxon>Scytalidium</taxon>
    </lineage>
</organism>
<sequence length="181" mass="19819">MKIATRDWHPSDHISFASNHPGASPYISTTTVINPSNPSETYESRLWPDHCIQGTSGAQLVPELDRSKIDAVVDKGMRKEVEMYSAFFDPLQKPRISDSGLSGMLKSKGITDVYVVGLAADYCVKFTAIDAAKEGFRTFVIEEGTRAVDPGTWSETKAELSSQRVDVIDMASGELRKVFGG</sequence>
<comment type="caution">
    <text evidence="9">The sequence shown here is derived from an EMBL/GenBank/DDBJ whole genome shotgun (WGS) entry which is preliminary data.</text>
</comment>
<feature type="non-terminal residue" evidence="9">
    <location>
        <position position="181"/>
    </location>
</feature>
<keyword evidence="3" id="KW-0479">Metal-binding</keyword>
<dbReference type="Gene3D" id="3.40.50.850">
    <property type="entry name" value="Isochorismatase-like"/>
    <property type="match status" value="1"/>
</dbReference>
<keyword evidence="2" id="KW-0662">Pyridine nucleotide biosynthesis</keyword>
<dbReference type="Pfam" id="PF00857">
    <property type="entry name" value="Isochorismatase"/>
    <property type="match status" value="1"/>
</dbReference>
<evidence type="ECO:0000313" key="10">
    <source>
        <dbReference type="Proteomes" id="UP000258309"/>
    </source>
</evidence>
<dbReference type="InterPro" id="IPR052347">
    <property type="entry name" value="Isochorismatase_Nicotinamidase"/>
</dbReference>
<keyword evidence="4" id="KW-0378">Hydrolase</keyword>
<proteinExistence type="inferred from homology"/>
<evidence type="ECO:0000259" key="8">
    <source>
        <dbReference type="Pfam" id="PF00857"/>
    </source>
</evidence>
<evidence type="ECO:0000256" key="6">
    <source>
        <dbReference type="ARBA" id="ARBA00039017"/>
    </source>
</evidence>
<feature type="domain" description="Isochorismatase-like" evidence="8">
    <location>
        <begin position="28"/>
        <end position="171"/>
    </location>
</feature>
<evidence type="ECO:0000256" key="2">
    <source>
        <dbReference type="ARBA" id="ARBA00022642"/>
    </source>
</evidence>
<dbReference type="SUPFAM" id="SSF52499">
    <property type="entry name" value="Isochorismatase-like hydrolases"/>
    <property type="match status" value="1"/>
</dbReference>
<dbReference type="PANTHER" id="PTHR11080:SF2">
    <property type="entry name" value="LD05707P"/>
    <property type="match status" value="1"/>
</dbReference>
<dbReference type="InterPro" id="IPR000868">
    <property type="entry name" value="Isochorismatase-like_dom"/>
</dbReference>